<dbReference type="AlphaFoldDB" id="A0A9P6HW10"/>
<dbReference type="SUPFAM" id="SSF48179">
    <property type="entry name" value="6-phosphogluconate dehydrogenase C-terminal domain-like"/>
    <property type="match status" value="1"/>
</dbReference>
<dbReference type="PANTHER" id="PTHR43765:SF2">
    <property type="entry name" value="2-DEHYDROPANTOATE 2-REDUCTASE"/>
    <property type="match status" value="1"/>
</dbReference>
<dbReference type="OrthoDB" id="73846at2759"/>
<keyword evidence="7" id="KW-1185">Reference proteome</keyword>
<evidence type="ECO:0000259" key="4">
    <source>
        <dbReference type="Pfam" id="PF02558"/>
    </source>
</evidence>
<name>A0A9P6HW10_9PEZI</name>
<dbReference type="InterPro" id="IPR013328">
    <property type="entry name" value="6PGD_dom2"/>
</dbReference>
<reference evidence="6" key="1">
    <citation type="submission" date="2020-03" db="EMBL/GenBank/DDBJ databases">
        <authorList>
            <person name="He L."/>
        </authorList>
    </citation>
    <scope>NUCLEOTIDE SEQUENCE</scope>
    <source>
        <strain evidence="6">CkLH20</strain>
    </source>
</reference>
<evidence type="ECO:0000313" key="6">
    <source>
        <dbReference type="EMBL" id="KAF9872247.1"/>
    </source>
</evidence>
<dbReference type="InterPro" id="IPR013752">
    <property type="entry name" value="KPA_reductase"/>
</dbReference>
<proteinExistence type="inferred from homology"/>
<feature type="domain" description="Ketopantoate reductase N-terminal" evidence="4">
    <location>
        <begin position="114"/>
        <end position="219"/>
    </location>
</feature>
<dbReference type="Gene3D" id="1.10.1040.10">
    <property type="entry name" value="N-(1-d-carboxylethyl)-l-norvaline Dehydrogenase, domain 2"/>
    <property type="match status" value="1"/>
</dbReference>
<dbReference type="PANTHER" id="PTHR43765">
    <property type="entry name" value="2-DEHYDROPANTOATE 2-REDUCTASE-RELATED"/>
    <property type="match status" value="1"/>
</dbReference>
<organism evidence="6 7">
    <name type="scientific">Colletotrichum karsti</name>
    <dbReference type="NCBI Taxonomy" id="1095194"/>
    <lineage>
        <taxon>Eukaryota</taxon>
        <taxon>Fungi</taxon>
        <taxon>Dikarya</taxon>
        <taxon>Ascomycota</taxon>
        <taxon>Pezizomycotina</taxon>
        <taxon>Sordariomycetes</taxon>
        <taxon>Hypocreomycetidae</taxon>
        <taxon>Glomerellales</taxon>
        <taxon>Glomerellaceae</taxon>
        <taxon>Colletotrichum</taxon>
        <taxon>Colletotrichum boninense species complex</taxon>
    </lineage>
</organism>
<feature type="domain" description="Ketopantoate reductase C-terminal" evidence="5">
    <location>
        <begin position="275"/>
        <end position="399"/>
    </location>
</feature>
<dbReference type="InterPro" id="IPR050838">
    <property type="entry name" value="Ketopantoate_reductase"/>
</dbReference>
<dbReference type="RefSeq" id="XP_038741708.1">
    <property type="nucleotide sequence ID" value="XM_038893053.1"/>
</dbReference>
<reference evidence="6" key="2">
    <citation type="submission" date="2020-11" db="EMBL/GenBank/DDBJ databases">
        <title>Whole genome sequencing of Colletotrichum sp.</title>
        <authorList>
            <person name="Li H."/>
        </authorList>
    </citation>
    <scope>NUCLEOTIDE SEQUENCE</scope>
    <source>
        <strain evidence="6">CkLH20</strain>
    </source>
</reference>
<sequence>MAATVPGASTLGLSEEKKASFNKVLGLLPEQHSKELYAIFKADKLSRFYVPAVMMGHDSPPPPSSRTVHILGNDQKSKFLSHALHGVYDAVNMVDMPPNTRYTNVTGNVGSSRRRDGIWIENNQSIKEGPESKDENGHISNLVVGGRPAEAVKLLEKVKHRVDDRTAICYMQDGLGIAENINNKIFTDAAKRPSIVLGHMGSLAYNRETNSVRVMDPEFTTALTGVRPATYDPSKDIASDTWLRTQGMLGKFAASDVLNAQGVYLEKWMMVKIPSLMFSAAVEPICVMLDAHYKDILYNPTAHRLIQQLLVEISDVVGLMSETRKAPGLQRLLRGDALMKQMMGKLRGKKDSPSRMSLQIQRGLLTDIEYLNGYFITRGRRKGLDMPANQLVMDMVKAKHKSVLEKHRSYIPMEVTSRRQT</sequence>
<accession>A0A9P6HW10</accession>
<dbReference type="InterPro" id="IPR013332">
    <property type="entry name" value="KPR_N"/>
</dbReference>
<evidence type="ECO:0008006" key="8">
    <source>
        <dbReference type="Google" id="ProtNLM"/>
    </source>
</evidence>
<evidence type="ECO:0000256" key="1">
    <source>
        <dbReference type="ARBA" id="ARBA00007870"/>
    </source>
</evidence>
<keyword evidence="2" id="KW-0521">NADP</keyword>
<dbReference type="GO" id="GO:0008677">
    <property type="term" value="F:2-dehydropantoate 2-reductase activity"/>
    <property type="evidence" value="ECO:0007669"/>
    <property type="project" value="TreeGrafter"/>
</dbReference>
<dbReference type="Proteomes" id="UP000781932">
    <property type="component" value="Unassembled WGS sequence"/>
</dbReference>
<gene>
    <name evidence="6" type="ORF">CkaCkLH20_10339</name>
</gene>
<comment type="similarity">
    <text evidence="1">Belongs to the ketopantoate reductase family.</text>
</comment>
<evidence type="ECO:0000256" key="2">
    <source>
        <dbReference type="ARBA" id="ARBA00022857"/>
    </source>
</evidence>
<comment type="caution">
    <text evidence="6">The sequence shown here is derived from an EMBL/GenBank/DDBJ whole genome shotgun (WGS) entry which is preliminary data.</text>
</comment>
<dbReference type="GeneID" id="62166127"/>
<evidence type="ECO:0000313" key="7">
    <source>
        <dbReference type="Proteomes" id="UP000781932"/>
    </source>
</evidence>
<keyword evidence="3" id="KW-0560">Oxidoreductase</keyword>
<evidence type="ECO:0000259" key="5">
    <source>
        <dbReference type="Pfam" id="PF08546"/>
    </source>
</evidence>
<evidence type="ECO:0000256" key="3">
    <source>
        <dbReference type="ARBA" id="ARBA00023002"/>
    </source>
</evidence>
<dbReference type="InterPro" id="IPR008927">
    <property type="entry name" value="6-PGluconate_DH-like_C_sf"/>
</dbReference>
<dbReference type="EMBL" id="JAATWM020000039">
    <property type="protein sequence ID" value="KAF9872247.1"/>
    <property type="molecule type" value="Genomic_DNA"/>
</dbReference>
<dbReference type="Pfam" id="PF02558">
    <property type="entry name" value="ApbA"/>
    <property type="match status" value="1"/>
</dbReference>
<dbReference type="Pfam" id="PF08546">
    <property type="entry name" value="ApbA_C"/>
    <property type="match status" value="1"/>
</dbReference>
<dbReference type="GO" id="GO:0050661">
    <property type="term" value="F:NADP binding"/>
    <property type="evidence" value="ECO:0007669"/>
    <property type="project" value="TreeGrafter"/>
</dbReference>
<protein>
    <recommendedName>
        <fullName evidence="8">2-dehydropantoate 2-reductase</fullName>
    </recommendedName>
</protein>
<dbReference type="GO" id="GO:0005739">
    <property type="term" value="C:mitochondrion"/>
    <property type="evidence" value="ECO:0007669"/>
    <property type="project" value="TreeGrafter"/>
</dbReference>